<dbReference type="Proteomes" id="UP000292884">
    <property type="component" value="Unassembled WGS sequence"/>
</dbReference>
<evidence type="ECO:0008006" key="3">
    <source>
        <dbReference type="Google" id="ProtNLM"/>
    </source>
</evidence>
<organism evidence="1 2">
    <name type="scientific">Pedobacter frigiditerrae</name>
    <dbReference type="NCBI Taxonomy" id="2530452"/>
    <lineage>
        <taxon>Bacteria</taxon>
        <taxon>Pseudomonadati</taxon>
        <taxon>Bacteroidota</taxon>
        <taxon>Sphingobacteriia</taxon>
        <taxon>Sphingobacteriales</taxon>
        <taxon>Sphingobacteriaceae</taxon>
        <taxon>Pedobacter</taxon>
    </lineage>
</organism>
<proteinExistence type="predicted"/>
<dbReference type="AlphaFoldDB" id="A0A4V6N5U8"/>
<protein>
    <recommendedName>
        <fullName evidence="3">Outer membrane protein beta-barrel domain-containing protein</fullName>
    </recommendedName>
</protein>
<name>A0A4V6N5U8_9SPHI</name>
<reference evidence="1 2" key="1">
    <citation type="submission" date="2019-02" db="EMBL/GenBank/DDBJ databases">
        <title>Pedobacter sp. RP-1-13 sp. nov., isolated from Arctic soil.</title>
        <authorList>
            <person name="Dahal R.H."/>
        </authorList>
    </citation>
    <scope>NUCLEOTIDE SEQUENCE [LARGE SCALE GENOMIC DNA]</scope>
    <source>
        <strain evidence="1 2">RP-1-13</strain>
    </source>
</reference>
<dbReference type="EMBL" id="SJSK01000001">
    <property type="protein sequence ID" value="TCC94576.1"/>
    <property type="molecule type" value="Genomic_DNA"/>
</dbReference>
<dbReference type="OrthoDB" id="648040at2"/>
<accession>A0A4V6N5U8</accession>
<sequence>MLTTSLLLSTLIGFSQINFYKFAVGVGLGTNISYADVRENSQGYSGHITADYNLTPFLTAGLEIQAGQIRGGNIITNPHNRQFKNNYKGFSLNGRVALGQFVGYYRQSFLSAIKGLYVGVGLGAISNNMAYVVRYKPNTQTTNPPLGYKFPGEDKSVNLLMPLNLGMNFYFKDRDDQLRYIININYQGNLTFGEGLDGYNDPMAKFENDAPDMYTVFSVGFKYNFGPVGISKRIFEIN</sequence>
<keyword evidence="2" id="KW-1185">Reference proteome</keyword>
<evidence type="ECO:0000313" key="2">
    <source>
        <dbReference type="Proteomes" id="UP000292884"/>
    </source>
</evidence>
<gene>
    <name evidence="1" type="ORF">EZ428_02095</name>
</gene>
<comment type="caution">
    <text evidence="1">The sequence shown here is derived from an EMBL/GenBank/DDBJ whole genome shotgun (WGS) entry which is preliminary data.</text>
</comment>
<evidence type="ECO:0000313" key="1">
    <source>
        <dbReference type="EMBL" id="TCC94576.1"/>
    </source>
</evidence>